<evidence type="ECO:0000313" key="1">
    <source>
        <dbReference type="Proteomes" id="UP000095286"/>
    </source>
</evidence>
<dbReference type="WBParaSite" id="RSKR_0000410650.1">
    <property type="protein sequence ID" value="RSKR_0000410650.1"/>
    <property type="gene ID" value="RSKR_0000410650"/>
</dbReference>
<dbReference type="Proteomes" id="UP000095286">
    <property type="component" value="Unplaced"/>
</dbReference>
<protein>
    <submittedName>
        <fullName evidence="2">Defensin-like protein</fullName>
    </submittedName>
</protein>
<sequence length="114" mass="12769">MPIISLFIKIPIYKVRLKYSFKFLIVTSGPALNVPLTSSCSNDIILHFNDRASSIETYGNCVILCEHRDCEGRCFRFENGCTRLDGCCGDHKFFNKESCGANDIISSSRACCEV</sequence>
<name>A0AC35TU17_9BILA</name>
<evidence type="ECO:0000313" key="2">
    <source>
        <dbReference type="WBParaSite" id="RSKR_0000410650.1"/>
    </source>
</evidence>
<reference evidence="2" key="1">
    <citation type="submission" date="2016-11" db="UniProtKB">
        <authorList>
            <consortium name="WormBaseParasite"/>
        </authorList>
    </citation>
    <scope>IDENTIFICATION</scope>
    <source>
        <strain evidence="2">KR3021</strain>
    </source>
</reference>
<accession>A0AC35TU17</accession>
<organism evidence="1 2">
    <name type="scientific">Rhabditophanes sp. KR3021</name>
    <dbReference type="NCBI Taxonomy" id="114890"/>
    <lineage>
        <taxon>Eukaryota</taxon>
        <taxon>Metazoa</taxon>
        <taxon>Ecdysozoa</taxon>
        <taxon>Nematoda</taxon>
        <taxon>Chromadorea</taxon>
        <taxon>Rhabditida</taxon>
        <taxon>Tylenchina</taxon>
        <taxon>Panagrolaimomorpha</taxon>
        <taxon>Strongyloidoidea</taxon>
        <taxon>Alloionematidae</taxon>
        <taxon>Rhabditophanes</taxon>
    </lineage>
</organism>
<proteinExistence type="predicted"/>